<keyword evidence="6" id="KW-1185">Reference proteome</keyword>
<evidence type="ECO:0000259" key="4">
    <source>
        <dbReference type="PROSITE" id="PS01124"/>
    </source>
</evidence>
<keyword evidence="1" id="KW-0805">Transcription regulation</keyword>
<keyword evidence="2" id="KW-0238">DNA-binding</keyword>
<evidence type="ECO:0000256" key="2">
    <source>
        <dbReference type="ARBA" id="ARBA00023125"/>
    </source>
</evidence>
<evidence type="ECO:0000313" key="6">
    <source>
        <dbReference type="Proteomes" id="UP000640426"/>
    </source>
</evidence>
<dbReference type="SUPFAM" id="SSF46689">
    <property type="entry name" value="Homeodomain-like"/>
    <property type="match status" value="2"/>
</dbReference>
<dbReference type="InterPro" id="IPR018060">
    <property type="entry name" value="HTH_AraC"/>
</dbReference>
<proteinExistence type="predicted"/>
<dbReference type="Pfam" id="PF12833">
    <property type="entry name" value="HTH_18"/>
    <property type="match status" value="1"/>
</dbReference>
<dbReference type="EMBL" id="JAELXS010000002">
    <property type="protein sequence ID" value="MBJ6120853.1"/>
    <property type="molecule type" value="Genomic_DNA"/>
</dbReference>
<gene>
    <name evidence="5" type="ORF">JAO74_03490</name>
</gene>
<evidence type="ECO:0000256" key="1">
    <source>
        <dbReference type="ARBA" id="ARBA00023015"/>
    </source>
</evidence>
<dbReference type="PROSITE" id="PS00041">
    <property type="entry name" value="HTH_ARAC_FAMILY_1"/>
    <property type="match status" value="1"/>
</dbReference>
<dbReference type="SMART" id="SM00342">
    <property type="entry name" value="HTH_ARAC"/>
    <property type="match status" value="1"/>
</dbReference>
<dbReference type="InterPro" id="IPR018062">
    <property type="entry name" value="HTH_AraC-typ_CS"/>
</dbReference>
<comment type="caution">
    <text evidence="5">The sequence shown here is derived from an EMBL/GenBank/DDBJ whole genome shotgun (WGS) entry which is preliminary data.</text>
</comment>
<dbReference type="InterPro" id="IPR009057">
    <property type="entry name" value="Homeodomain-like_sf"/>
</dbReference>
<organism evidence="5 6">
    <name type="scientific">Sphingomonas mollis</name>
    <dbReference type="NCBI Taxonomy" id="2795726"/>
    <lineage>
        <taxon>Bacteria</taxon>
        <taxon>Pseudomonadati</taxon>
        <taxon>Pseudomonadota</taxon>
        <taxon>Alphaproteobacteria</taxon>
        <taxon>Sphingomonadales</taxon>
        <taxon>Sphingomonadaceae</taxon>
        <taxon>Sphingomonas</taxon>
    </lineage>
</organism>
<dbReference type="PROSITE" id="PS01124">
    <property type="entry name" value="HTH_ARAC_FAMILY_2"/>
    <property type="match status" value="1"/>
</dbReference>
<sequence>MTVTPKQRIDVSPEMLSFIGTGPIEHDGRDADTITLRFGLGDVDRPATIASGFTPDAEAMVVLTVATAACERIFGFLPDADAVWHLPTELRALVVALRDCPMPEPARTTLRLAKSIELLCASFACLHQGALIPADGAGVLSELDAGRLAAARRLIDDRWQEKLTLDSVARACGLNRAKLTHGFRQMFGSTVADAIADKRLSGAHGLLLATDLPVSAIGYRCGYQNNASFTRAFARRFGVPPTRLRALQAAA</sequence>
<dbReference type="InterPro" id="IPR053142">
    <property type="entry name" value="PchR_regulatory_protein"/>
</dbReference>
<evidence type="ECO:0000313" key="5">
    <source>
        <dbReference type="EMBL" id="MBJ6120853.1"/>
    </source>
</evidence>
<evidence type="ECO:0000256" key="3">
    <source>
        <dbReference type="ARBA" id="ARBA00023163"/>
    </source>
</evidence>
<keyword evidence="3" id="KW-0804">Transcription</keyword>
<name>A0ABS0XLD5_9SPHN</name>
<dbReference type="Gene3D" id="1.10.10.60">
    <property type="entry name" value="Homeodomain-like"/>
    <property type="match status" value="1"/>
</dbReference>
<feature type="domain" description="HTH araC/xylS-type" evidence="4">
    <location>
        <begin position="149"/>
        <end position="247"/>
    </location>
</feature>
<reference evidence="6" key="1">
    <citation type="submission" date="2020-12" db="EMBL/GenBank/DDBJ databases">
        <title>Hymenobacter sp.</title>
        <authorList>
            <person name="Kim M.K."/>
        </authorList>
    </citation>
    <scope>NUCLEOTIDE SEQUENCE [LARGE SCALE GENOMIC DNA]</scope>
    <source>
        <strain evidence="6">BT553</strain>
    </source>
</reference>
<dbReference type="Proteomes" id="UP000640426">
    <property type="component" value="Unassembled WGS sequence"/>
</dbReference>
<dbReference type="RefSeq" id="WP_199035225.1">
    <property type="nucleotide sequence ID" value="NZ_JAELXS010000002.1"/>
</dbReference>
<dbReference type="PANTHER" id="PTHR47893">
    <property type="entry name" value="REGULATORY PROTEIN PCHR"/>
    <property type="match status" value="1"/>
</dbReference>
<protein>
    <submittedName>
        <fullName evidence="5">Helix-turn-helix transcriptional regulator</fullName>
    </submittedName>
</protein>
<accession>A0ABS0XLD5</accession>
<dbReference type="PANTHER" id="PTHR47893:SF1">
    <property type="entry name" value="REGULATORY PROTEIN PCHR"/>
    <property type="match status" value="1"/>
</dbReference>